<reference evidence="1" key="1">
    <citation type="submission" date="2021-11" db="EMBL/GenBank/DDBJ databases">
        <title>Complete genome sequence of Pseudomonas phage Eisa9.</title>
        <authorList>
            <person name="Korniienko N."/>
            <person name="Kharina A."/>
            <person name="Zrelovs N."/>
            <person name="Jindrichova B."/>
            <person name="Moravec T."/>
            <person name="Budzanivska I."/>
            <person name="Burketova L."/>
            <person name="Kalachova T."/>
        </authorList>
    </citation>
    <scope>NUCLEOTIDE SEQUENCE</scope>
</reference>
<evidence type="ECO:0008006" key="3">
    <source>
        <dbReference type="Google" id="ProtNLM"/>
    </source>
</evidence>
<dbReference type="PROSITE" id="PS51257">
    <property type="entry name" value="PROKAR_LIPOPROTEIN"/>
    <property type="match status" value="1"/>
</dbReference>
<dbReference type="Proteomes" id="UP000828016">
    <property type="component" value="Segment"/>
</dbReference>
<protein>
    <recommendedName>
        <fullName evidence="3">Lipoprotein</fullName>
    </recommendedName>
</protein>
<name>A0AAE8YKF3_9CAUD</name>
<accession>A0AAE8YKF3</accession>
<sequence>MRTANKIVSGLLIVLACTMTGCSINVIVAPHAVLDASRTDAGTVQQLQLPGADYE</sequence>
<organism evidence="1 2">
    <name type="scientific">Pseudomonas phage Eisa9</name>
    <dbReference type="NCBI Taxonomy" id="2900148"/>
    <lineage>
        <taxon>Viruses</taxon>
        <taxon>Duplodnaviria</taxon>
        <taxon>Heunggongvirae</taxon>
        <taxon>Uroviricota</taxon>
        <taxon>Caudoviricetes</taxon>
        <taxon>Autographivirales</taxon>
        <taxon>Autonotataviridae</taxon>
        <taxon>Pollyceevirus</taxon>
        <taxon>Pollyceevirus Eisa9</taxon>
    </lineage>
</organism>
<keyword evidence="2" id="KW-1185">Reference proteome</keyword>
<dbReference type="EMBL" id="OL581612">
    <property type="protein sequence ID" value="UGL61108.1"/>
    <property type="molecule type" value="Genomic_DNA"/>
</dbReference>
<evidence type="ECO:0000313" key="1">
    <source>
        <dbReference type="EMBL" id="UGL61108.1"/>
    </source>
</evidence>
<evidence type="ECO:0000313" key="2">
    <source>
        <dbReference type="Proteomes" id="UP000828016"/>
    </source>
</evidence>
<proteinExistence type="predicted"/>